<proteinExistence type="predicted"/>
<dbReference type="OMA" id="YDFHPRI"/>
<name>A0A0M9FTA7_LEPPY</name>
<feature type="compositionally biased region" description="Basic and acidic residues" evidence="1">
    <location>
        <begin position="93"/>
        <end position="104"/>
    </location>
</feature>
<feature type="compositionally biased region" description="Low complexity" evidence="1">
    <location>
        <begin position="82"/>
        <end position="92"/>
    </location>
</feature>
<evidence type="ECO:0000313" key="2">
    <source>
        <dbReference type="EMBL" id="KPA75593.1"/>
    </source>
</evidence>
<dbReference type="OrthoDB" id="273839at2759"/>
<organism evidence="2 3">
    <name type="scientific">Leptomonas pyrrhocoris</name>
    <name type="common">Firebug parasite</name>
    <dbReference type="NCBI Taxonomy" id="157538"/>
    <lineage>
        <taxon>Eukaryota</taxon>
        <taxon>Discoba</taxon>
        <taxon>Euglenozoa</taxon>
        <taxon>Kinetoplastea</taxon>
        <taxon>Metakinetoplastina</taxon>
        <taxon>Trypanosomatida</taxon>
        <taxon>Trypanosomatidae</taxon>
        <taxon>Leishmaniinae</taxon>
        <taxon>Leptomonas</taxon>
    </lineage>
</organism>
<comment type="caution">
    <text evidence="2">The sequence shown here is derived from an EMBL/GenBank/DDBJ whole genome shotgun (WGS) entry which is preliminary data.</text>
</comment>
<dbReference type="VEuPathDB" id="TriTrypDB:LpyrH10_24_1090"/>
<evidence type="ECO:0000313" key="3">
    <source>
        <dbReference type="Proteomes" id="UP000037923"/>
    </source>
</evidence>
<keyword evidence="3" id="KW-1185">Reference proteome</keyword>
<protein>
    <submittedName>
        <fullName evidence="2">Uncharacterized protein</fullName>
    </submittedName>
</protein>
<dbReference type="RefSeq" id="XP_015654032.1">
    <property type="nucleotide sequence ID" value="XM_015807493.1"/>
</dbReference>
<feature type="region of interest" description="Disordered" evidence="1">
    <location>
        <begin position="41"/>
        <end position="186"/>
    </location>
</feature>
<feature type="region of interest" description="Disordered" evidence="1">
    <location>
        <begin position="217"/>
        <end position="241"/>
    </location>
</feature>
<evidence type="ECO:0000256" key="1">
    <source>
        <dbReference type="SAM" id="MobiDB-lite"/>
    </source>
</evidence>
<feature type="compositionally biased region" description="Basic and acidic residues" evidence="1">
    <location>
        <begin position="54"/>
        <end position="63"/>
    </location>
</feature>
<dbReference type="Proteomes" id="UP000037923">
    <property type="component" value="Unassembled WGS sequence"/>
</dbReference>
<reference evidence="2 3" key="1">
    <citation type="submission" date="2015-07" db="EMBL/GenBank/DDBJ databases">
        <title>High-quality genome of monoxenous trypanosomatid Leptomonas pyrrhocoris.</title>
        <authorList>
            <person name="Flegontov P."/>
            <person name="Butenko A."/>
            <person name="Firsov S."/>
            <person name="Vlcek C."/>
            <person name="Logacheva M.D."/>
            <person name="Field M."/>
            <person name="Filatov D."/>
            <person name="Flegontova O."/>
            <person name="Gerasimov E."/>
            <person name="Jackson A.P."/>
            <person name="Kelly S."/>
            <person name="Opperdoes F."/>
            <person name="O'Reilly A."/>
            <person name="Votypka J."/>
            <person name="Yurchenko V."/>
            <person name="Lukes J."/>
        </authorList>
    </citation>
    <scope>NUCLEOTIDE SEQUENCE [LARGE SCALE GENOMIC DNA]</scope>
    <source>
        <strain evidence="2">H10</strain>
    </source>
</reference>
<gene>
    <name evidence="2" type="ORF">ABB37_08469</name>
</gene>
<feature type="compositionally biased region" description="Basic residues" evidence="1">
    <location>
        <begin position="64"/>
        <end position="80"/>
    </location>
</feature>
<dbReference type="GeneID" id="26908753"/>
<feature type="compositionally biased region" description="Pro residues" evidence="1">
    <location>
        <begin position="219"/>
        <end position="228"/>
    </location>
</feature>
<accession>A0A0M9FTA7</accession>
<dbReference type="AlphaFoldDB" id="A0A0M9FTA7"/>
<feature type="compositionally biased region" description="Basic residues" evidence="1">
    <location>
        <begin position="125"/>
        <end position="139"/>
    </location>
</feature>
<dbReference type="EMBL" id="LGTL01000024">
    <property type="protein sequence ID" value="KPA75593.1"/>
    <property type="molecule type" value="Genomic_DNA"/>
</dbReference>
<sequence length="513" mass="56172">MPSATKRAYRCSWEIPYDFHPRIRPYPGVTSVVRAYMDGKKPAAATAAEGQEPPPHEGRSDQRKAKHHMKFRHYRLRRSPTAKLEAAVAHALADGDRDAPKEKVPAAPNTNTAPQPPSLPSAPRPSRRRPPRRAAHHPNTKPADTPSKAAAAPRDNVATPSGEDRSDRPQPPAEAPAETAARRRPVALPSHFTPFRREAPAEVSSAPSSVVPVAQAPIAPSPLRPSPPTHTSNRCRTKPRYTLPPSYASQLRSFAAQPVPTVAVRDLSASPLPSSREIRVSPRRVRHASRYGFVQELLQCIRAQGNNRGDVLPHAVLDNYLDTRDAHSFDAAAHNYSTVLPDALEESVAARAAALQATEQRMWARFVVHVAPLAVAHAEAVGAGGVSVIDSGHVSDPIYVSREPDILAAYPSHMNEEEEGGDAYSSEGDDEDDDLGEEMAVVVQPFMDEVPATQEDVRLSERHRCWPKGREWDRQTAIRAAVGATAQEALLDLGVDPRYRRPGDFLLQRNRAR</sequence>
<feature type="compositionally biased region" description="Pro residues" evidence="1">
    <location>
        <begin position="114"/>
        <end position="123"/>
    </location>
</feature>